<keyword evidence="2" id="KW-0560">Oxidoreductase</keyword>
<evidence type="ECO:0000313" key="4">
    <source>
        <dbReference type="Proteomes" id="UP000233551"/>
    </source>
</evidence>
<sequence>MAIVTGALRGIGRAIAVHLHSLVAKHEYRNLADTTLKDRDRTFNVNTRGAVLYSKEARVLSWG</sequence>
<reference evidence="3 4" key="1">
    <citation type="submission" date="2017-11" db="EMBL/GenBank/DDBJ databases">
        <title>De-novo sequencing of pomegranate (Punica granatum L.) genome.</title>
        <authorList>
            <person name="Akparov Z."/>
            <person name="Amiraslanov A."/>
            <person name="Hajiyeva S."/>
            <person name="Abbasov M."/>
            <person name="Kaur K."/>
            <person name="Hamwieh A."/>
            <person name="Solovyev V."/>
            <person name="Salamov A."/>
            <person name="Braich B."/>
            <person name="Kosarev P."/>
            <person name="Mahmoud A."/>
            <person name="Hajiyev E."/>
            <person name="Babayeva S."/>
            <person name="Izzatullayeva V."/>
            <person name="Mammadov A."/>
            <person name="Mammadov A."/>
            <person name="Sharifova S."/>
            <person name="Ojaghi J."/>
            <person name="Eynullazada K."/>
            <person name="Bayramov B."/>
            <person name="Abdulazimova A."/>
            <person name="Shahmuradov I."/>
        </authorList>
    </citation>
    <scope>NUCLEOTIDE SEQUENCE [LARGE SCALE GENOMIC DNA]</scope>
    <source>
        <strain evidence="4">cv. AG2017</strain>
        <tissue evidence="3">Leaf</tissue>
    </source>
</reference>
<evidence type="ECO:0000256" key="2">
    <source>
        <dbReference type="ARBA" id="ARBA00023002"/>
    </source>
</evidence>
<dbReference type="AlphaFoldDB" id="A0A2I0LAY1"/>
<dbReference type="GO" id="GO:0016614">
    <property type="term" value="F:oxidoreductase activity, acting on CH-OH group of donors"/>
    <property type="evidence" value="ECO:0007669"/>
    <property type="project" value="UniProtKB-ARBA"/>
</dbReference>
<protein>
    <submittedName>
        <fullName evidence="3">Uncharacterized protein</fullName>
    </submittedName>
</protein>
<evidence type="ECO:0000256" key="1">
    <source>
        <dbReference type="ARBA" id="ARBA00006484"/>
    </source>
</evidence>
<comment type="similarity">
    <text evidence="1">Belongs to the short-chain dehydrogenases/reductases (SDR) family.</text>
</comment>
<keyword evidence="4" id="KW-1185">Reference proteome</keyword>
<evidence type="ECO:0000313" key="3">
    <source>
        <dbReference type="EMBL" id="PKI77336.1"/>
    </source>
</evidence>
<name>A0A2I0LAY1_PUNGR</name>
<dbReference type="EMBL" id="PGOL01000095">
    <property type="protein sequence ID" value="PKI77336.1"/>
    <property type="molecule type" value="Genomic_DNA"/>
</dbReference>
<organism evidence="3 4">
    <name type="scientific">Punica granatum</name>
    <name type="common">Pomegranate</name>
    <dbReference type="NCBI Taxonomy" id="22663"/>
    <lineage>
        <taxon>Eukaryota</taxon>
        <taxon>Viridiplantae</taxon>
        <taxon>Streptophyta</taxon>
        <taxon>Embryophyta</taxon>
        <taxon>Tracheophyta</taxon>
        <taxon>Spermatophyta</taxon>
        <taxon>Magnoliopsida</taxon>
        <taxon>eudicotyledons</taxon>
        <taxon>Gunneridae</taxon>
        <taxon>Pentapetalae</taxon>
        <taxon>rosids</taxon>
        <taxon>malvids</taxon>
        <taxon>Myrtales</taxon>
        <taxon>Lythraceae</taxon>
        <taxon>Punica</taxon>
    </lineage>
</organism>
<dbReference type="PANTHER" id="PTHR48107">
    <property type="entry name" value="NADPH-DEPENDENT ALDEHYDE REDUCTASE-LIKE PROTEIN, CHLOROPLASTIC-RELATED"/>
    <property type="match status" value="1"/>
</dbReference>
<accession>A0A2I0LAY1</accession>
<dbReference type="SUPFAM" id="SSF51735">
    <property type="entry name" value="NAD(P)-binding Rossmann-fold domains"/>
    <property type="match status" value="1"/>
</dbReference>
<dbReference type="Proteomes" id="UP000233551">
    <property type="component" value="Unassembled WGS sequence"/>
</dbReference>
<dbReference type="InterPro" id="IPR036291">
    <property type="entry name" value="NAD(P)-bd_dom_sf"/>
</dbReference>
<gene>
    <name evidence="3" type="ORF">CRG98_002281</name>
</gene>
<dbReference type="PANTHER" id="PTHR48107:SF7">
    <property type="entry name" value="RE15974P"/>
    <property type="match status" value="1"/>
</dbReference>
<proteinExistence type="inferred from homology"/>
<comment type="caution">
    <text evidence="3">The sequence shown here is derived from an EMBL/GenBank/DDBJ whole genome shotgun (WGS) entry which is preliminary data.</text>
</comment>